<evidence type="ECO:0000313" key="2">
    <source>
        <dbReference type="EMBL" id="OBR15374.1"/>
    </source>
</evidence>
<feature type="region of interest" description="Disordered" evidence="1">
    <location>
        <begin position="83"/>
        <end position="103"/>
    </location>
</feature>
<dbReference type="VEuPathDB" id="FungiDB:CH63R_00554"/>
<protein>
    <submittedName>
        <fullName evidence="2">Uncharacterized protein</fullName>
    </submittedName>
</protein>
<name>A0A1B7YTU3_COLHI</name>
<dbReference type="AlphaFoldDB" id="A0A1B7YTU3"/>
<comment type="caution">
    <text evidence="2">The sequence shown here is derived from an EMBL/GenBank/DDBJ whole genome shotgun (WGS) entry which is preliminary data.</text>
</comment>
<dbReference type="Proteomes" id="UP000092177">
    <property type="component" value="Chromosome 1"/>
</dbReference>
<gene>
    <name evidence="2" type="ORF">CH63R_00554</name>
</gene>
<keyword evidence="3" id="KW-1185">Reference proteome</keyword>
<dbReference type="RefSeq" id="XP_018163891.1">
    <property type="nucleotide sequence ID" value="XM_018295529.1"/>
</dbReference>
<reference evidence="3" key="1">
    <citation type="journal article" date="2017" name="BMC Genomics">
        <title>Gapless genome assembly of Colletotrichum higginsianum reveals chromosome structure and association of transposable elements with secondary metabolite gene clusters.</title>
        <authorList>
            <person name="Dallery J.-F."/>
            <person name="Lapalu N."/>
            <person name="Zampounis A."/>
            <person name="Pigne S."/>
            <person name="Luyten I."/>
            <person name="Amselem J."/>
            <person name="Wittenberg A.H.J."/>
            <person name="Zhou S."/>
            <person name="de Queiroz M.V."/>
            <person name="Robin G.P."/>
            <person name="Auger A."/>
            <person name="Hainaut M."/>
            <person name="Henrissat B."/>
            <person name="Kim K.-T."/>
            <person name="Lee Y.-H."/>
            <person name="Lespinet O."/>
            <person name="Schwartz D.C."/>
            <person name="Thon M.R."/>
            <person name="O'Connell R.J."/>
        </authorList>
    </citation>
    <scope>NUCLEOTIDE SEQUENCE [LARGE SCALE GENOMIC DNA]</scope>
    <source>
        <strain evidence="3">IMI 349063</strain>
    </source>
</reference>
<dbReference type="GeneID" id="28859636"/>
<accession>A0A1B7YTU3</accession>
<dbReference type="EMBL" id="LTAN01000001">
    <property type="protein sequence ID" value="OBR15374.1"/>
    <property type="molecule type" value="Genomic_DNA"/>
</dbReference>
<organism evidence="2 3">
    <name type="scientific">Colletotrichum higginsianum (strain IMI 349063)</name>
    <name type="common">Crucifer anthracnose fungus</name>
    <dbReference type="NCBI Taxonomy" id="759273"/>
    <lineage>
        <taxon>Eukaryota</taxon>
        <taxon>Fungi</taxon>
        <taxon>Dikarya</taxon>
        <taxon>Ascomycota</taxon>
        <taxon>Pezizomycotina</taxon>
        <taxon>Sordariomycetes</taxon>
        <taxon>Hypocreomycetidae</taxon>
        <taxon>Glomerellales</taxon>
        <taxon>Glomerellaceae</taxon>
        <taxon>Colletotrichum</taxon>
        <taxon>Colletotrichum destructivum species complex</taxon>
    </lineage>
</organism>
<dbReference type="KEGG" id="chig:CH63R_00554"/>
<sequence>MTMDSSWAAAAPKQRTEAAVWQCGASAVTKREARGSLMQTVQGWRRGFLLLAASRSAPNGNSDQGFPSSSAGLLCLSHFPVGQCSKDRSRKKRSRSHGIATPNRNHVNEFQVGASRAAGPRALLGVTVGLGEQSRCIHPEVPIRNHTLIGIVDDGLEETWPET</sequence>
<evidence type="ECO:0000313" key="3">
    <source>
        <dbReference type="Proteomes" id="UP000092177"/>
    </source>
</evidence>
<evidence type="ECO:0000256" key="1">
    <source>
        <dbReference type="SAM" id="MobiDB-lite"/>
    </source>
</evidence>
<proteinExistence type="predicted"/>